<comment type="function">
    <text evidence="5">An accessory protein needed during the final step in the assembly of 30S ribosomal subunit, possibly for assembly of the head region. Essential for efficient processing of 16S rRNA. May be needed both before and after RbfA during the maturation of 16S rRNA. It has affinity for free ribosomal 30S subunits but not for 70S ribosomes.</text>
</comment>
<comment type="subcellular location">
    <subcellularLocation>
        <location evidence="5">Cytoplasm</location>
    </subcellularLocation>
</comment>
<comment type="subunit">
    <text evidence="5">Binds ribosomal protein uS19.</text>
</comment>
<dbReference type="InterPro" id="IPR002676">
    <property type="entry name" value="RimM_N"/>
</dbReference>
<reference evidence="8 9" key="1">
    <citation type="submission" date="2015-07" db="EMBL/GenBank/DDBJ databases">
        <authorList>
            <person name="Kim K.M."/>
        </authorList>
    </citation>
    <scope>NUCLEOTIDE SEQUENCE [LARGE SCALE GENOMIC DNA]</scope>
    <source>
        <strain evidence="8 9">KCTC 12363</strain>
    </source>
</reference>
<sequence>MNKDNCYQLGHIAKVHGLHGEVLLVLDVDYPEDYEGLGHVFVENGNRLVPFILEHMVPQPNSRFLAKFEEFNHIDQVKPMVGSALYLPSTALPKLKDDQYYFHELVDFMVVDEVLGELGQVKVIYDMETQDLIGMEYKGKEVLIPIKDGIIQKVDKAEKKVFCHLPEGLIDIYLED</sequence>
<evidence type="ECO:0000313" key="8">
    <source>
        <dbReference type="EMBL" id="AKP50734.1"/>
    </source>
</evidence>
<keyword evidence="1 5" id="KW-0963">Cytoplasm</keyword>
<dbReference type="OrthoDB" id="9810331at2"/>
<dbReference type="Pfam" id="PF01782">
    <property type="entry name" value="RimM"/>
    <property type="match status" value="1"/>
</dbReference>
<dbReference type="EMBL" id="CP012040">
    <property type="protein sequence ID" value="AKP50734.1"/>
    <property type="molecule type" value="Genomic_DNA"/>
</dbReference>
<dbReference type="HAMAP" id="MF_00014">
    <property type="entry name" value="Ribosome_mat_RimM"/>
    <property type="match status" value="1"/>
</dbReference>
<protein>
    <recommendedName>
        <fullName evidence="5">Ribosome maturation factor RimM</fullName>
    </recommendedName>
</protein>
<name>A0A0H4P9A6_9BACT</name>
<dbReference type="Proteomes" id="UP000036520">
    <property type="component" value="Chromosome"/>
</dbReference>
<dbReference type="PANTHER" id="PTHR33692">
    <property type="entry name" value="RIBOSOME MATURATION FACTOR RIMM"/>
    <property type="match status" value="1"/>
</dbReference>
<comment type="similarity">
    <text evidence="5">Belongs to the RimM family.</text>
</comment>
<dbReference type="STRING" id="320787.CA2015_1286"/>
<evidence type="ECO:0000256" key="2">
    <source>
        <dbReference type="ARBA" id="ARBA00022517"/>
    </source>
</evidence>
<dbReference type="SUPFAM" id="SSF50447">
    <property type="entry name" value="Translation proteins"/>
    <property type="match status" value="1"/>
</dbReference>
<evidence type="ECO:0000256" key="3">
    <source>
        <dbReference type="ARBA" id="ARBA00022552"/>
    </source>
</evidence>
<dbReference type="KEGG" id="camu:CA2015_1286"/>
<dbReference type="GO" id="GO:0005737">
    <property type="term" value="C:cytoplasm"/>
    <property type="evidence" value="ECO:0007669"/>
    <property type="project" value="UniProtKB-SubCell"/>
</dbReference>
<accession>A0A0H4P9A6</accession>
<dbReference type="Pfam" id="PF24986">
    <property type="entry name" value="PRC_RimM"/>
    <property type="match status" value="1"/>
</dbReference>
<organism evidence="8 9">
    <name type="scientific">Cyclobacterium amurskyense</name>
    <dbReference type="NCBI Taxonomy" id="320787"/>
    <lineage>
        <taxon>Bacteria</taxon>
        <taxon>Pseudomonadati</taxon>
        <taxon>Bacteroidota</taxon>
        <taxon>Cytophagia</taxon>
        <taxon>Cytophagales</taxon>
        <taxon>Cyclobacteriaceae</taxon>
        <taxon>Cyclobacterium</taxon>
    </lineage>
</organism>
<proteinExistence type="inferred from homology"/>
<dbReference type="GO" id="GO:0006364">
    <property type="term" value="P:rRNA processing"/>
    <property type="evidence" value="ECO:0007669"/>
    <property type="project" value="UniProtKB-UniRule"/>
</dbReference>
<dbReference type="GO" id="GO:0043022">
    <property type="term" value="F:ribosome binding"/>
    <property type="evidence" value="ECO:0007669"/>
    <property type="project" value="InterPro"/>
</dbReference>
<dbReference type="InterPro" id="IPR011961">
    <property type="entry name" value="RimM"/>
</dbReference>
<gene>
    <name evidence="5" type="primary">rimM</name>
    <name evidence="8" type="ORF">CA2015_1286</name>
</gene>
<dbReference type="AlphaFoldDB" id="A0A0H4P9A6"/>
<dbReference type="Gene3D" id="2.30.30.240">
    <property type="entry name" value="PRC-barrel domain"/>
    <property type="match status" value="1"/>
</dbReference>
<comment type="domain">
    <text evidence="5">The PRC barrel domain binds ribosomal protein uS19.</text>
</comment>
<dbReference type="GO" id="GO:0005840">
    <property type="term" value="C:ribosome"/>
    <property type="evidence" value="ECO:0007669"/>
    <property type="project" value="InterPro"/>
</dbReference>
<evidence type="ECO:0000256" key="4">
    <source>
        <dbReference type="ARBA" id="ARBA00023186"/>
    </source>
</evidence>
<dbReference type="SUPFAM" id="SSF50346">
    <property type="entry name" value="PRC-barrel domain"/>
    <property type="match status" value="1"/>
</dbReference>
<dbReference type="NCBIfam" id="TIGR02273">
    <property type="entry name" value="16S_RimM"/>
    <property type="match status" value="1"/>
</dbReference>
<evidence type="ECO:0000256" key="5">
    <source>
        <dbReference type="HAMAP-Rule" id="MF_00014"/>
    </source>
</evidence>
<dbReference type="InterPro" id="IPR056792">
    <property type="entry name" value="PRC_RimM"/>
</dbReference>
<dbReference type="InterPro" id="IPR011033">
    <property type="entry name" value="PRC_barrel-like_sf"/>
</dbReference>
<feature type="domain" description="Ribosome maturation factor RimM PRC barrel" evidence="7">
    <location>
        <begin position="103"/>
        <end position="169"/>
    </location>
</feature>
<evidence type="ECO:0000259" key="7">
    <source>
        <dbReference type="Pfam" id="PF24986"/>
    </source>
</evidence>
<dbReference type="Gene3D" id="2.40.30.60">
    <property type="entry name" value="RimM"/>
    <property type="match status" value="1"/>
</dbReference>
<evidence type="ECO:0000256" key="1">
    <source>
        <dbReference type="ARBA" id="ARBA00022490"/>
    </source>
</evidence>
<dbReference type="RefSeq" id="WP_048641153.1">
    <property type="nucleotide sequence ID" value="NZ_CAXBGM010000010.1"/>
</dbReference>
<dbReference type="PANTHER" id="PTHR33692:SF1">
    <property type="entry name" value="RIBOSOME MATURATION FACTOR RIMM"/>
    <property type="match status" value="1"/>
</dbReference>
<dbReference type="InterPro" id="IPR009000">
    <property type="entry name" value="Transl_B-barrel_sf"/>
</dbReference>
<keyword evidence="3 5" id="KW-0698">rRNA processing</keyword>
<evidence type="ECO:0000259" key="6">
    <source>
        <dbReference type="Pfam" id="PF01782"/>
    </source>
</evidence>
<keyword evidence="4 5" id="KW-0143">Chaperone</keyword>
<dbReference type="InterPro" id="IPR036976">
    <property type="entry name" value="RimM_N_sf"/>
</dbReference>
<keyword evidence="2 5" id="KW-0690">Ribosome biogenesis</keyword>
<keyword evidence="9" id="KW-1185">Reference proteome</keyword>
<dbReference type="GO" id="GO:0042274">
    <property type="term" value="P:ribosomal small subunit biogenesis"/>
    <property type="evidence" value="ECO:0007669"/>
    <property type="project" value="UniProtKB-UniRule"/>
</dbReference>
<feature type="domain" description="RimM N-terminal" evidence="6">
    <location>
        <begin position="9"/>
        <end position="89"/>
    </location>
</feature>
<evidence type="ECO:0000313" key="9">
    <source>
        <dbReference type="Proteomes" id="UP000036520"/>
    </source>
</evidence>